<evidence type="ECO:0000256" key="6">
    <source>
        <dbReference type="ARBA" id="ARBA00023049"/>
    </source>
</evidence>
<feature type="region of interest" description="Disordered" evidence="7">
    <location>
        <begin position="227"/>
        <end position="254"/>
    </location>
</feature>
<dbReference type="Pfam" id="PF04002">
    <property type="entry name" value="RadC"/>
    <property type="match status" value="1"/>
</dbReference>
<proteinExistence type="inferred from homology"/>
<dbReference type="GO" id="GO:0008237">
    <property type="term" value="F:metallopeptidase activity"/>
    <property type="evidence" value="ECO:0007669"/>
    <property type="project" value="UniProtKB-KW"/>
</dbReference>
<dbReference type="GO" id="GO:0046872">
    <property type="term" value="F:metal ion binding"/>
    <property type="evidence" value="ECO:0007669"/>
    <property type="project" value="UniProtKB-KW"/>
</dbReference>
<feature type="compositionally biased region" description="Basic and acidic residues" evidence="7">
    <location>
        <begin position="245"/>
        <end position="254"/>
    </location>
</feature>
<dbReference type="RefSeq" id="WP_169730364.1">
    <property type="nucleotide sequence ID" value="NZ_JACHVP010000002.1"/>
</dbReference>
<keyword evidence="10" id="KW-1185">Reference proteome</keyword>
<feature type="region of interest" description="Disordered" evidence="7">
    <location>
        <begin position="1"/>
        <end position="23"/>
    </location>
</feature>
<dbReference type="PROSITE" id="PS01302">
    <property type="entry name" value="UPF0758"/>
    <property type="match status" value="1"/>
</dbReference>
<evidence type="ECO:0000256" key="2">
    <source>
        <dbReference type="ARBA" id="ARBA00022670"/>
    </source>
</evidence>
<evidence type="ECO:0000259" key="8">
    <source>
        <dbReference type="PROSITE" id="PS50249"/>
    </source>
</evidence>
<dbReference type="GO" id="GO:0006508">
    <property type="term" value="P:proteolysis"/>
    <property type="evidence" value="ECO:0007669"/>
    <property type="project" value="UniProtKB-KW"/>
</dbReference>
<dbReference type="InterPro" id="IPR037518">
    <property type="entry name" value="MPN"/>
</dbReference>
<protein>
    <submittedName>
        <fullName evidence="9">DNA repair protein RadC</fullName>
    </submittedName>
</protein>
<comment type="caution">
    <text evidence="9">The sequence shown here is derived from an EMBL/GenBank/DDBJ whole genome shotgun (WGS) entry which is preliminary data.</text>
</comment>
<dbReference type="EMBL" id="JACHVP010000002">
    <property type="protein sequence ID" value="MBB2967376.1"/>
    <property type="molecule type" value="Genomic_DNA"/>
</dbReference>
<keyword evidence="4" id="KW-0378">Hydrolase</keyword>
<dbReference type="Pfam" id="PF20582">
    <property type="entry name" value="UPF0758_N"/>
    <property type="match status" value="1"/>
</dbReference>
<evidence type="ECO:0000313" key="10">
    <source>
        <dbReference type="Proteomes" id="UP000538196"/>
    </source>
</evidence>
<evidence type="ECO:0000256" key="7">
    <source>
        <dbReference type="SAM" id="MobiDB-lite"/>
    </source>
</evidence>
<dbReference type="InterPro" id="IPR046778">
    <property type="entry name" value="UPF0758_N"/>
</dbReference>
<keyword evidence="5" id="KW-0862">Zinc</keyword>
<evidence type="ECO:0000256" key="4">
    <source>
        <dbReference type="ARBA" id="ARBA00022801"/>
    </source>
</evidence>
<gene>
    <name evidence="9" type="ORF">FHX33_002139</name>
</gene>
<dbReference type="Proteomes" id="UP000538196">
    <property type="component" value="Unassembled WGS sequence"/>
</dbReference>
<dbReference type="PANTHER" id="PTHR30471">
    <property type="entry name" value="DNA REPAIR PROTEIN RADC"/>
    <property type="match status" value="1"/>
</dbReference>
<keyword evidence="2" id="KW-0645">Protease</keyword>
<dbReference type="AlphaFoldDB" id="A0A7W4UW91"/>
<dbReference type="InterPro" id="IPR001405">
    <property type="entry name" value="UPF0758"/>
</dbReference>
<dbReference type="PANTHER" id="PTHR30471:SF3">
    <property type="entry name" value="UPF0758 PROTEIN YEES-RELATED"/>
    <property type="match status" value="1"/>
</dbReference>
<evidence type="ECO:0000256" key="3">
    <source>
        <dbReference type="ARBA" id="ARBA00022723"/>
    </source>
</evidence>
<dbReference type="InterPro" id="IPR025657">
    <property type="entry name" value="RadC_JAB"/>
</dbReference>
<dbReference type="InterPro" id="IPR020891">
    <property type="entry name" value="UPF0758_CS"/>
</dbReference>
<feature type="compositionally biased region" description="Acidic residues" evidence="7">
    <location>
        <begin position="1"/>
        <end position="11"/>
    </location>
</feature>
<feature type="compositionally biased region" description="Gly residues" evidence="7">
    <location>
        <begin position="231"/>
        <end position="240"/>
    </location>
</feature>
<keyword evidence="6" id="KW-0482">Metalloprotease</keyword>
<evidence type="ECO:0000256" key="5">
    <source>
        <dbReference type="ARBA" id="ARBA00022833"/>
    </source>
</evidence>
<accession>A0A7W4UW91</accession>
<reference evidence="9 10" key="1">
    <citation type="submission" date="2020-08" db="EMBL/GenBank/DDBJ databases">
        <title>Sequencing the genomes of 1000 actinobacteria strains.</title>
        <authorList>
            <person name="Klenk H.-P."/>
        </authorList>
    </citation>
    <scope>NUCLEOTIDE SEQUENCE [LARGE SCALE GENOMIC DNA]</scope>
    <source>
        <strain evidence="9 10">DSM 20146</strain>
    </source>
</reference>
<organism evidence="9 10">
    <name type="scientific">Leifsonia aquatica</name>
    <name type="common">Corynebacterium aquaticum</name>
    <dbReference type="NCBI Taxonomy" id="144185"/>
    <lineage>
        <taxon>Bacteria</taxon>
        <taxon>Bacillati</taxon>
        <taxon>Actinomycetota</taxon>
        <taxon>Actinomycetes</taxon>
        <taxon>Micrococcales</taxon>
        <taxon>Microbacteriaceae</taxon>
        <taxon>Leifsonia</taxon>
    </lineage>
</organism>
<dbReference type="PROSITE" id="PS50249">
    <property type="entry name" value="MPN"/>
    <property type="match status" value="1"/>
</dbReference>
<evidence type="ECO:0000313" key="9">
    <source>
        <dbReference type="EMBL" id="MBB2967376.1"/>
    </source>
</evidence>
<evidence type="ECO:0000256" key="1">
    <source>
        <dbReference type="ARBA" id="ARBA00010243"/>
    </source>
</evidence>
<feature type="domain" description="MPN" evidence="8">
    <location>
        <begin position="109"/>
        <end position="231"/>
    </location>
</feature>
<keyword evidence="3" id="KW-0479">Metal-binding</keyword>
<sequence>MSQLPPDEEESLASVPVHDRPRERMRRLGVGSLTDDEVLALVLGSGQTGKSVRALARSILRRTGGFPGLATMDFARLETLPGVGPATAGRLVAIIEIWRRAGTSSAWTRLVDDKAIADIVRPELLHRDSERFLVVVADRASRPLELVLLRDGGVDDARIQPADVLQSVITRGGRSFAVAHNHPSGVTDASVADLVLTRRLDQAAATIGLRFLGHILVAGDQWSAIASPGTGPTGSGGSARGRGRSSREGSKGGA</sequence>
<name>A0A7W4UW91_LEIAQ</name>
<dbReference type="Gene3D" id="3.40.140.10">
    <property type="entry name" value="Cytidine Deaminase, domain 2"/>
    <property type="match status" value="1"/>
</dbReference>
<comment type="similarity">
    <text evidence="1">Belongs to the UPF0758 family.</text>
</comment>